<sequence length="110" mass="11417">MRSQILNAVLGFLPGWVQITVLALIVLVFVGSCAVKIKRRAAHRRATGAGRPVHAAAQYGQGSGADYLGRYAPQPGQAGRPAPHAPEQVTAGESGADFLGAYAPGRQARA</sequence>
<proteinExistence type="predicted"/>
<organism evidence="3 4">
    <name type="scientific">Streptomyces pratens</name>
    <dbReference type="NCBI Taxonomy" id="887456"/>
    <lineage>
        <taxon>Bacteria</taxon>
        <taxon>Bacillati</taxon>
        <taxon>Actinomycetota</taxon>
        <taxon>Actinomycetes</taxon>
        <taxon>Kitasatosporales</taxon>
        <taxon>Streptomycetaceae</taxon>
        <taxon>Streptomyces</taxon>
    </lineage>
</organism>
<reference evidence="4" key="1">
    <citation type="journal article" date="2019" name="Int. J. Syst. Evol. Microbiol.">
        <title>The Global Catalogue of Microorganisms (GCM) 10K type strain sequencing project: providing services to taxonomists for standard genome sequencing and annotation.</title>
        <authorList>
            <consortium name="The Broad Institute Genomics Platform"/>
            <consortium name="The Broad Institute Genome Sequencing Center for Infectious Disease"/>
            <person name="Wu L."/>
            <person name="Ma J."/>
        </authorList>
    </citation>
    <scope>NUCLEOTIDE SEQUENCE [LARGE SCALE GENOMIC DNA]</scope>
    <source>
        <strain evidence="4">JCM 12763</strain>
    </source>
</reference>
<evidence type="ECO:0000313" key="4">
    <source>
        <dbReference type="Proteomes" id="UP001596242"/>
    </source>
</evidence>
<keyword evidence="2" id="KW-0472">Membrane</keyword>
<dbReference type="PROSITE" id="PS51257">
    <property type="entry name" value="PROKAR_LIPOPROTEIN"/>
    <property type="match status" value="1"/>
</dbReference>
<dbReference type="RefSeq" id="WP_386398980.1">
    <property type="nucleotide sequence ID" value="NZ_JBHSPT010000041.1"/>
</dbReference>
<protein>
    <submittedName>
        <fullName evidence="3">Uncharacterized protein</fullName>
    </submittedName>
</protein>
<evidence type="ECO:0000256" key="2">
    <source>
        <dbReference type="SAM" id="Phobius"/>
    </source>
</evidence>
<feature type="compositionally biased region" description="Low complexity" evidence="1">
    <location>
        <begin position="72"/>
        <end position="86"/>
    </location>
</feature>
<evidence type="ECO:0000256" key="1">
    <source>
        <dbReference type="SAM" id="MobiDB-lite"/>
    </source>
</evidence>
<gene>
    <name evidence="3" type="ORF">ACFP50_18595</name>
</gene>
<feature type="region of interest" description="Disordered" evidence="1">
    <location>
        <begin position="70"/>
        <end position="90"/>
    </location>
</feature>
<accession>A0ABW1M238</accession>
<comment type="caution">
    <text evidence="3">The sequence shown here is derived from an EMBL/GenBank/DDBJ whole genome shotgun (WGS) entry which is preliminary data.</text>
</comment>
<dbReference type="EMBL" id="JBHSPT010000041">
    <property type="protein sequence ID" value="MFC6057395.1"/>
    <property type="molecule type" value="Genomic_DNA"/>
</dbReference>
<keyword evidence="2" id="KW-0812">Transmembrane</keyword>
<keyword evidence="2" id="KW-1133">Transmembrane helix</keyword>
<evidence type="ECO:0000313" key="3">
    <source>
        <dbReference type="EMBL" id="MFC6057395.1"/>
    </source>
</evidence>
<dbReference type="Proteomes" id="UP001596242">
    <property type="component" value="Unassembled WGS sequence"/>
</dbReference>
<keyword evidence="4" id="KW-1185">Reference proteome</keyword>
<name>A0ABW1M238_9ACTN</name>
<feature type="transmembrane region" description="Helical" evidence="2">
    <location>
        <begin position="15"/>
        <end position="35"/>
    </location>
</feature>